<keyword evidence="1 2" id="KW-0732">Signal</keyword>
<evidence type="ECO:0000313" key="5">
    <source>
        <dbReference type="Proteomes" id="UP001501496"/>
    </source>
</evidence>
<feature type="chain" id="PRO_5046498278" evidence="2">
    <location>
        <begin position="24"/>
        <end position="113"/>
    </location>
</feature>
<gene>
    <name evidence="4" type="ORF">GCM10022291_08930</name>
</gene>
<evidence type="ECO:0000259" key="3">
    <source>
        <dbReference type="Pfam" id="PF18962"/>
    </source>
</evidence>
<evidence type="ECO:0000313" key="4">
    <source>
        <dbReference type="EMBL" id="GAA4232972.1"/>
    </source>
</evidence>
<accession>A0ABP8C3I4</accession>
<comment type="caution">
    <text evidence="4">The sequence shown here is derived from an EMBL/GenBank/DDBJ whole genome shotgun (WGS) entry which is preliminary data.</text>
</comment>
<dbReference type="EMBL" id="BAABCA010000002">
    <property type="protein sequence ID" value="GAA4232972.1"/>
    <property type="molecule type" value="Genomic_DNA"/>
</dbReference>
<proteinExistence type="predicted"/>
<organism evidence="4 5">
    <name type="scientific">Postechiella marina</name>
    <dbReference type="NCBI Taxonomy" id="943941"/>
    <lineage>
        <taxon>Bacteria</taxon>
        <taxon>Pseudomonadati</taxon>
        <taxon>Bacteroidota</taxon>
        <taxon>Flavobacteriia</taxon>
        <taxon>Flavobacteriales</taxon>
        <taxon>Flavobacteriaceae</taxon>
        <taxon>Postechiella</taxon>
    </lineage>
</organism>
<name>A0ABP8C3I4_9FLAO</name>
<feature type="signal peptide" evidence="2">
    <location>
        <begin position="1"/>
        <end position="23"/>
    </location>
</feature>
<dbReference type="NCBIfam" id="TIGR04183">
    <property type="entry name" value="Por_Secre_tail"/>
    <property type="match status" value="1"/>
</dbReference>
<dbReference type="Pfam" id="PF18962">
    <property type="entry name" value="Por_Secre_tail"/>
    <property type="match status" value="1"/>
</dbReference>
<sequence>MKKNYILITFLTLCFFVTQLGFAQSSYSNAPINDKIEKLSIYPNPVASGKPYIYITSKKNLTKSIEIYNVLGKKVYQTILTSKELNISKLNSGVYMLKITEDNIAETRKLIIK</sequence>
<reference evidence="5" key="1">
    <citation type="journal article" date="2019" name="Int. J. Syst. Evol. Microbiol.">
        <title>The Global Catalogue of Microorganisms (GCM) 10K type strain sequencing project: providing services to taxonomists for standard genome sequencing and annotation.</title>
        <authorList>
            <consortium name="The Broad Institute Genomics Platform"/>
            <consortium name="The Broad Institute Genome Sequencing Center for Infectious Disease"/>
            <person name="Wu L."/>
            <person name="Ma J."/>
        </authorList>
    </citation>
    <scope>NUCLEOTIDE SEQUENCE [LARGE SCALE GENOMIC DNA]</scope>
    <source>
        <strain evidence="5">JCM 17630</strain>
    </source>
</reference>
<protein>
    <submittedName>
        <fullName evidence="4">T9SS type A sorting domain-containing protein</fullName>
    </submittedName>
</protein>
<dbReference type="RefSeq" id="WP_344786892.1">
    <property type="nucleotide sequence ID" value="NZ_BAABCA010000002.1"/>
</dbReference>
<dbReference type="Proteomes" id="UP001501496">
    <property type="component" value="Unassembled WGS sequence"/>
</dbReference>
<feature type="domain" description="Secretion system C-terminal sorting" evidence="3">
    <location>
        <begin position="41"/>
        <end position="112"/>
    </location>
</feature>
<evidence type="ECO:0000256" key="2">
    <source>
        <dbReference type="SAM" id="SignalP"/>
    </source>
</evidence>
<keyword evidence="5" id="KW-1185">Reference proteome</keyword>
<dbReference type="InterPro" id="IPR026444">
    <property type="entry name" value="Secre_tail"/>
</dbReference>
<evidence type="ECO:0000256" key="1">
    <source>
        <dbReference type="ARBA" id="ARBA00022729"/>
    </source>
</evidence>